<sequence length="108" mass="12246">MQRLGSLPLTSMCKNYFKKNLSQSINPGPWKETTGLEIEGFPRYGNDCGIFMLVVGYIIGLISFSVVFKIITLNNIFSFIVCLYTILDAPYDFTIIDMPALRKWCVSC</sequence>
<dbReference type="Proteomes" id="UP000518266">
    <property type="component" value="Unassembled WGS sequence"/>
</dbReference>
<name>A0A7J5XLB4_DISMA</name>
<keyword evidence="1" id="KW-0472">Membrane</keyword>
<keyword evidence="1" id="KW-1133">Transmembrane helix</keyword>
<accession>A0A7J5XLB4</accession>
<reference evidence="2 3" key="1">
    <citation type="submission" date="2020-03" db="EMBL/GenBank/DDBJ databases">
        <title>Dissostichus mawsoni Genome sequencing and assembly.</title>
        <authorList>
            <person name="Park H."/>
        </authorList>
    </citation>
    <scope>NUCLEOTIDE SEQUENCE [LARGE SCALE GENOMIC DNA]</scope>
    <source>
        <strain evidence="2">DM0001</strain>
        <tissue evidence="2">Muscle</tissue>
    </source>
</reference>
<gene>
    <name evidence="2" type="ORF">F7725_009401</name>
</gene>
<feature type="transmembrane region" description="Helical" evidence="1">
    <location>
        <begin position="76"/>
        <end position="93"/>
    </location>
</feature>
<dbReference type="OrthoDB" id="8951552at2759"/>
<keyword evidence="1" id="KW-0812">Transmembrane</keyword>
<proteinExistence type="predicted"/>
<protein>
    <submittedName>
        <fullName evidence="2">Uncharacterized protein</fullName>
    </submittedName>
</protein>
<dbReference type="AlphaFoldDB" id="A0A7J5XLB4"/>
<evidence type="ECO:0000313" key="3">
    <source>
        <dbReference type="Proteomes" id="UP000518266"/>
    </source>
</evidence>
<keyword evidence="3" id="KW-1185">Reference proteome</keyword>
<comment type="caution">
    <text evidence="2">The sequence shown here is derived from an EMBL/GenBank/DDBJ whole genome shotgun (WGS) entry which is preliminary data.</text>
</comment>
<organism evidence="2 3">
    <name type="scientific">Dissostichus mawsoni</name>
    <name type="common">Antarctic cod</name>
    <dbReference type="NCBI Taxonomy" id="36200"/>
    <lineage>
        <taxon>Eukaryota</taxon>
        <taxon>Metazoa</taxon>
        <taxon>Chordata</taxon>
        <taxon>Craniata</taxon>
        <taxon>Vertebrata</taxon>
        <taxon>Euteleostomi</taxon>
        <taxon>Actinopterygii</taxon>
        <taxon>Neopterygii</taxon>
        <taxon>Teleostei</taxon>
        <taxon>Neoteleostei</taxon>
        <taxon>Acanthomorphata</taxon>
        <taxon>Eupercaria</taxon>
        <taxon>Perciformes</taxon>
        <taxon>Notothenioidei</taxon>
        <taxon>Nototheniidae</taxon>
        <taxon>Dissostichus</taxon>
    </lineage>
</organism>
<evidence type="ECO:0000256" key="1">
    <source>
        <dbReference type="SAM" id="Phobius"/>
    </source>
</evidence>
<feature type="transmembrane region" description="Helical" evidence="1">
    <location>
        <begin position="50"/>
        <end position="70"/>
    </location>
</feature>
<dbReference type="EMBL" id="JAAKFY010000022">
    <property type="protein sequence ID" value="KAF3837633.1"/>
    <property type="molecule type" value="Genomic_DNA"/>
</dbReference>
<evidence type="ECO:0000313" key="2">
    <source>
        <dbReference type="EMBL" id="KAF3837633.1"/>
    </source>
</evidence>